<evidence type="ECO:0000259" key="3">
    <source>
        <dbReference type="Pfam" id="PF16254"/>
    </source>
</evidence>
<accession>A0ABS4EIK2</accession>
<dbReference type="SUPFAM" id="SSF53187">
    <property type="entry name" value="Zn-dependent exopeptidases"/>
    <property type="match status" value="1"/>
</dbReference>
<evidence type="ECO:0000259" key="2">
    <source>
        <dbReference type="Pfam" id="PF16221"/>
    </source>
</evidence>
<evidence type="ECO:0000259" key="1">
    <source>
        <dbReference type="Pfam" id="PF09940"/>
    </source>
</evidence>
<dbReference type="Pfam" id="PF16254">
    <property type="entry name" value="DUF4910"/>
    <property type="match status" value="1"/>
</dbReference>
<dbReference type="Pfam" id="PF16221">
    <property type="entry name" value="HTH_47"/>
    <property type="match status" value="1"/>
</dbReference>
<dbReference type="Gene3D" id="3.40.630.10">
    <property type="entry name" value="Zn peptidases"/>
    <property type="match status" value="1"/>
</dbReference>
<evidence type="ECO:0000313" key="5">
    <source>
        <dbReference type="Proteomes" id="UP000823786"/>
    </source>
</evidence>
<dbReference type="InterPro" id="IPR032610">
    <property type="entry name" value="DUF2172"/>
</dbReference>
<dbReference type="InterPro" id="IPR012353">
    <property type="entry name" value="UCP015244"/>
</dbReference>
<organism evidence="4 5">
    <name type="scientific">Rhizobium herbae</name>
    <dbReference type="NCBI Taxonomy" id="508661"/>
    <lineage>
        <taxon>Bacteria</taxon>
        <taxon>Pseudomonadati</taxon>
        <taxon>Pseudomonadota</taxon>
        <taxon>Alphaproteobacteria</taxon>
        <taxon>Hyphomicrobiales</taxon>
        <taxon>Rhizobiaceae</taxon>
        <taxon>Rhizobium/Agrobacterium group</taxon>
        <taxon>Rhizobium</taxon>
    </lineage>
</organism>
<feature type="domain" description="DUF4910" evidence="3">
    <location>
        <begin position="8"/>
        <end position="348"/>
    </location>
</feature>
<proteinExistence type="predicted"/>
<reference evidence="4 5" key="1">
    <citation type="submission" date="2021-03" db="EMBL/GenBank/DDBJ databases">
        <title>Genomic Encyclopedia of Type Strains, Phase IV (KMG-IV): sequencing the most valuable type-strain genomes for metagenomic binning, comparative biology and taxonomic classification.</title>
        <authorList>
            <person name="Goeker M."/>
        </authorList>
    </citation>
    <scope>NUCLEOTIDE SEQUENCE [LARGE SCALE GENOMIC DNA]</scope>
    <source>
        <strain evidence="4 5">DSM 26427</strain>
    </source>
</reference>
<dbReference type="InterPro" id="IPR032589">
    <property type="entry name" value="DUF4910"/>
</dbReference>
<dbReference type="Proteomes" id="UP000823786">
    <property type="component" value="Unassembled WGS sequence"/>
</dbReference>
<dbReference type="PIRSF" id="PIRSF015244">
    <property type="entry name" value="UCP015244"/>
    <property type="match status" value="1"/>
</dbReference>
<name>A0ABS4EIK2_9HYPH</name>
<dbReference type="Gene3D" id="1.10.10.10">
    <property type="entry name" value="Winged helix-like DNA-binding domain superfamily/Winged helix DNA-binding domain"/>
    <property type="match status" value="1"/>
</dbReference>
<gene>
    <name evidence="4" type="ORF">J2Z75_001286</name>
</gene>
<feature type="domain" description="DUF2172" evidence="1">
    <location>
        <begin position="55"/>
        <end position="145"/>
    </location>
</feature>
<dbReference type="InterPro" id="IPR036388">
    <property type="entry name" value="WH-like_DNA-bd_sf"/>
</dbReference>
<protein>
    <submittedName>
        <fullName evidence="4">Aminopeptidase-like protein</fullName>
    </submittedName>
</protein>
<comment type="caution">
    <text evidence="4">The sequence shown here is derived from an EMBL/GenBank/DDBJ whole genome shotgun (WGS) entry which is preliminary data.</text>
</comment>
<sequence length="443" mass="49814">MFDLSSIFDRLFPICRSITGPGLRESLQILGEYIPLEMHGIASGQTVLDWTVPDEWSVESARLVGPDGSVICDFAQNNLHLVNYSVPHSASISLAELQPHLHSLPHLPDAIPYVTSYYSPRWGFCLTHRQRENLPEGQYTVDIRTKLQPGEVNFATSVLPGETEKTILISSYLCHPSMANNELSGPLGLLRMYERIKAMPHRHHTYVFLLCPETIGSICYLSRFGEEIGKHLVGGMVLTCLGGHRDTLSFKMSRQDWVATPGPIDRLARTFAAQYPNRFEIREFTPISGSDERQFCSPGFNLPVIQAARTVYGQFVEYHTSADDKRFMRIEQVERAADALSEFIEVFDLHDSFLENTHPYGEPQLGRRGLYPTINSPMNRGSSSDGFTDHRTTLNRLLMMLSLADGKRGLLEIAAKIGCGADQLIPILRELQKMDMIKTVLKT</sequence>
<evidence type="ECO:0000313" key="4">
    <source>
        <dbReference type="EMBL" id="MBP1857790.1"/>
    </source>
</evidence>
<dbReference type="InterPro" id="IPR032622">
    <property type="entry name" value="UCP01524_HTH"/>
</dbReference>
<dbReference type="Pfam" id="PF09940">
    <property type="entry name" value="DUF2172"/>
    <property type="match status" value="1"/>
</dbReference>
<dbReference type="EMBL" id="JAGGJV010000002">
    <property type="protein sequence ID" value="MBP1857790.1"/>
    <property type="molecule type" value="Genomic_DNA"/>
</dbReference>
<dbReference type="Gene3D" id="3.50.30.90">
    <property type="match status" value="1"/>
</dbReference>
<keyword evidence="5" id="KW-1185">Reference proteome</keyword>
<dbReference type="RefSeq" id="WP_209849402.1">
    <property type="nucleotide sequence ID" value="NZ_JAGGJV010000002.1"/>
</dbReference>
<feature type="domain" description="UCP01524 winged helix-turn-helix" evidence="2">
    <location>
        <begin position="354"/>
        <end position="438"/>
    </location>
</feature>